<keyword evidence="2" id="KW-1185">Reference proteome</keyword>
<reference evidence="1" key="1">
    <citation type="submission" date="2023-07" db="EMBL/GenBank/DDBJ databases">
        <title>Black Yeasts Isolated from many extreme environments.</title>
        <authorList>
            <person name="Coleine C."/>
            <person name="Stajich J.E."/>
            <person name="Selbmann L."/>
        </authorList>
    </citation>
    <scope>NUCLEOTIDE SEQUENCE</scope>
    <source>
        <strain evidence="1">CCFEE 5714</strain>
    </source>
</reference>
<protein>
    <submittedName>
        <fullName evidence="1">Uncharacterized protein</fullName>
    </submittedName>
</protein>
<comment type="caution">
    <text evidence="1">The sequence shown here is derived from an EMBL/GenBank/DDBJ whole genome shotgun (WGS) entry which is preliminary data.</text>
</comment>
<dbReference type="Proteomes" id="UP001281147">
    <property type="component" value="Unassembled WGS sequence"/>
</dbReference>
<evidence type="ECO:0000313" key="1">
    <source>
        <dbReference type="EMBL" id="KAK3700190.1"/>
    </source>
</evidence>
<gene>
    <name evidence="1" type="ORF">LTR37_016069</name>
</gene>
<proteinExistence type="predicted"/>
<name>A0ACC3MNW4_9PEZI</name>
<accession>A0ACC3MNW4</accession>
<evidence type="ECO:0000313" key="2">
    <source>
        <dbReference type="Proteomes" id="UP001281147"/>
    </source>
</evidence>
<sequence>MLLRCAARRNGFSAGQWMKNLPTCRHYSALQSSIKITSTPAPHSGSITILSLNRPQARNALSKQMLGELNGVIEGLHREAGKGGTRALIIASESDNAFCAGADLKERVGMSQDEALAFLKTLRSTFTRLSQLPIPTLSAISSNAFGGGLELSLCTTFRILASTATIALPEIRLAIIPGGGGTYRLPRLIGPTRARDLILTGRRIQGPEAYFIGLADRLVEITEDEKDAPGVARGKVLEQAVSMARDLCEGAPVAVRAAMQALEGWEKGEESENKAYEMTLPTEDRIEALRAFGEKRKPVFRGR</sequence>
<organism evidence="1 2">
    <name type="scientific">Vermiconidia calcicola</name>
    <dbReference type="NCBI Taxonomy" id="1690605"/>
    <lineage>
        <taxon>Eukaryota</taxon>
        <taxon>Fungi</taxon>
        <taxon>Dikarya</taxon>
        <taxon>Ascomycota</taxon>
        <taxon>Pezizomycotina</taxon>
        <taxon>Dothideomycetes</taxon>
        <taxon>Dothideomycetidae</taxon>
        <taxon>Mycosphaerellales</taxon>
        <taxon>Extremaceae</taxon>
        <taxon>Vermiconidia</taxon>
    </lineage>
</organism>
<dbReference type="EMBL" id="JAUTXU010000188">
    <property type="protein sequence ID" value="KAK3700190.1"/>
    <property type="molecule type" value="Genomic_DNA"/>
</dbReference>